<dbReference type="RefSeq" id="WP_086029738.1">
    <property type="nucleotide sequence ID" value="NZ_LAPZ01000002.1"/>
</dbReference>
<evidence type="ECO:0000313" key="3">
    <source>
        <dbReference type="Proteomes" id="UP000194221"/>
    </source>
</evidence>
<dbReference type="InParanoid" id="A0A1Y2PGX0"/>
<comment type="caution">
    <text evidence="2">The sequence shown here is derived from an EMBL/GenBank/DDBJ whole genome shotgun (WGS) entry which is preliminary data.</text>
</comment>
<dbReference type="OrthoDB" id="826619at2"/>
<keyword evidence="1" id="KW-0732">Signal</keyword>
<dbReference type="InterPro" id="IPR011467">
    <property type="entry name" value="DUF1573"/>
</dbReference>
<sequence>MKLLITLLSLVFAVTVANAQEFKFKTENINYGKIAKGSDGIKIFEFTNVGDAPLIIKNVFSTCGCAVPKKPEKPIMPGAKGEIKVSYNTNIVGGFSKMFTIISNAKTERKTVKIKGFVVNNSLASK</sequence>
<dbReference type="Pfam" id="PF07610">
    <property type="entry name" value="DUF1573"/>
    <property type="match status" value="1"/>
</dbReference>
<accession>A0A1Y2PGX0</accession>
<feature type="chain" id="PRO_5012033814" description="DUF1573 domain-containing protein" evidence="1">
    <location>
        <begin position="20"/>
        <end position="126"/>
    </location>
</feature>
<organism evidence="2 3">
    <name type="scientific">Tenacibaculum holothuriorum</name>
    <dbReference type="NCBI Taxonomy" id="1635173"/>
    <lineage>
        <taxon>Bacteria</taxon>
        <taxon>Pseudomonadati</taxon>
        <taxon>Bacteroidota</taxon>
        <taxon>Flavobacteriia</taxon>
        <taxon>Flavobacteriales</taxon>
        <taxon>Flavobacteriaceae</taxon>
        <taxon>Tenacibaculum</taxon>
    </lineage>
</organism>
<dbReference type="Proteomes" id="UP000194221">
    <property type="component" value="Unassembled WGS sequence"/>
</dbReference>
<evidence type="ECO:0000313" key="2">
    <source>
        <dbReference type="EMBL" id="OSY88928.1"/>
    </source>
</evidence>
<reference evidence="2 3" key="1">
    <citation type="submission" date="2015-03" db="EMBL/GenBank/DDBJ databases">
        <title>Genome sequence of Tenacibaculum sp. S2-2, isolated from intestinal microbiota of sea cucumber, Apostichopus japonicas.</title>
        <authorList>
            <person name="Shao Z."/>
            <person name="Wang L."/>
            <person name="Li X."/>
        </authorList>
    </citation>
    <scope>NUCLEOTIDE SEQUENCE [LARGE SCALE GENOMIC DNA]</scope>
    <source>
        <strain evidence="2 3">S2-2</strain>
    </source>
</reference>
<dbReference type="PANTHER" id="PTHR37833:SF1">
    <property type="entry name" value="SIGNAL PEPTIDE PROTEIN"/>
    <property type="match status" value="1"/>
</dbReference>
<evidence type="ECO:0008006" key="4">
    <source>
        <dbReference type="Google" id="ProtNLM"/>
    </source>
</evidence>
<dbReference type="EMBL" id="LAPZ01000002">
    <property type="protein sequence ID" value="OSY88928.1"/>
    <property type="molecule type" value="Genomic_DNA"/>
</dbReference>
<dbReference type="Gene3D" id="2.60.40.10">
    <property type="entry name" value="Immunoglobulins"/>
    <property type="match status" value="1"/>
</dbReference>
<keyword evidence="3" id="KW-1185">Reference proteome</keyword>
<dbReference type="InterPro" id="IPR013783">
    <property type="entry name" value="Ig-like_fold"/>
</dbReference>
<protein>
    <recommendedName>
        <fullName evidence="4">DUF1573 domain-containing protein</fullName>
    </recommendedName>
</protein>
<gene>
    <name evidence="2" type="ORF">WH52_04495</name>
</gene>
<evidence type="ECO:0000256" key="1">
    <source>
        <dbReference type="SAM" id="SignalP"/>
    </source>
</evidence>
<name>A0A1Y2PGX0_9FLAO</name>
<feature type="signal peptide" evidence="1">
    <location>
        <begin position="1"/>
        <end position="19"/>
    </location>
</feature>
<dbReference type="AlphaFoldDB" id="A0A1Y2PGX0"/>
<proteinExistence type="predicted"/>
<dbReference type="PANTHER" id="PTHR37833">
    <property type="entry name" value="LIPOPROTEIN-RELATED"/>
    <property type="match status" value="1"/>
</dbReference>
<dbReference type="STRING" id="1635173.WH52_04495"/>